<evidence type="ECO:0000313" key="1">
    <source>
        <dbReference type="EMBL" id="CAJ2668043.1"/>
    </source>
</evidence>
<accession>A0ACB0LI10</accession>
<gene>
    <name evidence="1" type="ORF">MILVUS5_LOCUS32514</name>
</gene>
<proteinExistence type="predicted"/>
<name>A0ACB0LI10_TRIPR</name>
<organism evidence="1 2">
    <name type="scientific">Trifolium pratense</name>
    <name type="common">Red clover</name>
    <dbReference type="NCBI Taxonomy" id="57577"/>
    <lineage>
        <taxon>Eukaryota</taxon>
        <taxon>Viridiplantae</taxon>
        <taxon>Streptophyta</taxon>
        <taxon>Embryophyta</taxon>
        <taxon>Tracheophyta</taxon>
        <taxon>Spermatophyta</taxon>
        <taxon>Magnoliopsida</taxon>
        <taxon>eudicotyledons</taxon>
        <taxon>Gunneridae</taxon>
        <taxon>Pentapetalae</taxon>
        <taxon>rosids</taxon>
        <taxon>fabids</taxon>
        <taxon>Fabales</taxon>
        <taxon>Fabaceae</taxon>
        <taxon>Papilionoideae</taxon>
        <taxon>50 kb inversion clade</taxon>
        <taxon>NPAAA clade</taxon>
        <taxon>Hologalegina</taxon>
        <taxon>IRL clade</taxon>
        <taxon>Trifolieae</taxon>
        <taxon>Trifolium</taxon>
    </lineage>
</organism>
<dbReference type="EMBL" id="CASHSV030000513">
    <property type="protein sequence ID" value="CAJ2668043.1"/>
    <property type="molecule type" value="Genomic_DNA"/>
</dbReference>
<dbReference type="Proteomes" id="UP001177021">
    <property type="component" value="Unassembled WGS sequence"/>
</dbReference>
<protein>
    <submittedName>
        <fullName evidence="1">Uncharacterized protein</fullName>
    </submittedName>
</protein>
<reference evidence="1" key="1">
    <citation type="submission" date="2023-10" db="EMBL/GenBank/DDBJ databases">
        <authorList>
            <person name="Rodriguez Cubillos JULIANA M."/>
            <person name="De Vega J."/>
        </authorList>
    </citation>
    <scope>NUCLEOTIDE SEQUENCE</scope>
</reference>
<evidence type="ECO:0000313" key="2">
    <source>
        <dbReference type="Proteomes" id="UP001177021"/>
    </source>
</evidence>
<sequence length="123" mass="13908">MDNKDSKKVVAESFNSQRGKKRAEAPKAAVARSQKGKEAKVMIFSSETSDTSSSDESEDPFEEFLRAHKFPHLYPPPPPPLLVKGGLRMGWSPRFGQRRCWEPIRTPQLIRIPSMRIRCSGPL</sequence>
<keyword evidence="2" id="KW-1185">Reference proteome</keyword>
<comment type="caution">
    <text evidence="1">The sequence shown here is derived from an EMBL/GenBank/DDBJ whole genome shotgun (WGS) entry which is preliminary data.</text>
</comment>